<dbReference type="CDD" id="cd00033">
    <property type="entry name" value="CCP"/>
    <property type="match status" value="1"/>
</dbReference>
<dbReference type="RefSeq" id="XP_011296862.1">
    <property type="nucleotide sequence ID" value="XM_011298560.1"/>
</dbReference>
<dbReference type="SUPFAM" id="SSF56436">
    <property type="entry name" value="C-type lectin-like"/>
    <property type="match status" value="3"/>
</dbReference>
<dbReference type="SMART" id="SM00034">
    <property type="entry name" value="CLECT"/>
    <property type="match status" value="3"/>
</dbReference>
<dbReference type="InterPro" id="IPR036465">
    <property type="entry name" value="vWFA_dom_sf"/>
</dbReference>
<dbReference type="SMART" id="SM00032">
    <property type="entry name" value="CCP"/>
    <property type="match status" value="1"/>
</dbReference>
<dbReference type="InterPro" id="IPR050828">
    <property type="entry name" value="C-type_lectin/matrix_domain"/>
</dbReference>
<feature type="domain" description="C-type lectin" evidence="5">
    <location>
        <begin position="358"/>
        <end position="489"/>
    </location>
</feature>
<feature type="domain" description="C-type lectin" evidence="5">
    <location>
        <begin position="68"/>
        <end position="197"/>
    </location>
</feature>
<reference evidence="9" key="2">
    <citation type="submission" date="2025-04" db="UniProtKB">
        <authorList>
            <consortium name="RefSeq"/>
        </authorList>
    </citation>
    <scope>IDENTIFICATION</scope>
    <source>
        <strain evidence="9">USDA-PBARC FA_bdor</strain>
        <tissue evidence="9">Whole organism</tissue>
    </source>
</reference>
<dbReference type="KEGG" id="fas:105262782"/>
<evidence type="ECO:0000256" key="3">
    <source>
        <dbReference type="PROSITE-ProRule" id="PRU00302"/>
    </source>
</evidence>
<evidence type="ECO:0000259" key="5">
    <source>
        <dbReference type="PROSITE" id="PS50041"/>
    </source>
</evidence>
<dbReference type="Proteomes" id="UP000694866">
    <property type="component" value="Unplaced"/>
</dbReference>
<evidence type="ECO:0000313" key="8">
    <source>
        <dbReference type="Proteomes" id="UP000694866"/>
    </source>
</evidence>
<dbReference type="Gene3D" id="2.10.70.10">
    <property type="entry name" value="Complement Module, domain 1"/>
    <property type="match status" value="1"/>
</dbReference>
<dbReference type="GeneID" id="105262782"/>
<feature type="domain" description="Sushi" evidence="6">
    <location>
        <begin position="490"/>
        <end position="552"/>
    </location>
</feature>
<dbReference type="Gene3D" id="3.10.100.10">
    <property type="entry name" value="Mannose-Binding Protein A, subunit A"/>
    <property type="match status" value="3"/>
</dbReference>
<dbReference type="SUPFAM" id="SSF57535">
    <property type="entry name" value="Complement control module/SCR domain"/>
    <property type="match status" value="1"/>
</dbReference>
<dbReference type="Pfam" id="PF00059">
    <property type="entry name" value="Lectin_C"/>
    <property type="match status" value="3"/>
</dbReference>
<dbReference type="CDD" id="cd00037">
    <property type="entry name" value="CLECT"/>
    <property type="match status" value="3"/>
</dbReference>
<dbReference type="Pfam" id="PF00084">
    <property type="entry name" value="Sushi"/>
    <property type="match status" value="1"/>
</dbReference>
<dbReference type="InterPro" id="IPR000436">
    <property type="entry name" value="Sushi_SCR_CCP_dom"/>
</dbReference>
<evidence type="ECO:0000313" key="7">
    <source>
        <dbReference type="EMBL" id="JAG84203.1"/>
    </source>
</evidence>
<evidence type="ECO:0000313" key="9">
    <source>
        <dbReference type="RefSeq" id="XP_011296862.1"/>
    </source>
</evidence>
<keyword evidence="3" id="KW-0768">Sushi</keyword>
<dbReference type="PROSITE" id="PS50923">
    <property type="entry name" value="SUSHI"/>
    <property type="match status" value="1"/>
</dbReference>
<dbReference type="Gene3D" id="3.40.50.410">
    <property type="entry name" value="von Willebrand factor, type A domain"/>
    <property type="match status" value="1"/>
</dbReference>
<keyword evidence="8" id="KW-1185">Reference proteome</keyword>
<evidence type="ECO:0000256" key="4">
    <source>
        <dbReference type="SAM" id="MobiDB-lite"/>
    </source>
</evidence>
<sequence>MRLYSFKGIGIGFRMVDKLIRSLLAFSIIQPVVWSTVSITNGLGWGKSIFASEECREERQPVVESYRHDGMQYLFFSQRVTWEEARMLCRSYNSRLALLDTMEKALGVARSIAESNIVMEDTWLGGRRIDFVWYWIDKETGPWRNEISMEPNVEDYPPWSREPIRPTKECLGIDRSSHEHPNFIDMDCRLQRPFICEKNAGEIISSPVPSKWIQINRNTYVLYHGRVTWPEAATFCRTKGARLAILKNSMIINILTNSMTKTRPDFESVWIGAYHSYGQWVWMATGSVLNSLTDEGGYPPWRFGRPEKNNGCLLLDRHIEDNSTFVEAACDRKRDFICEEYSDDEEGDWMDEPAKFSYENNSYIIYPIYKTWMESRDFCNERGSVLAYVEHIDIVSLIIEAMGDHPREIAHVWLGGKYNMTLDEWRWIGTGGKILREKDNSGFPPWTHIDGEIETDLDSTICLNLDRTDHVKPHFYGLDCSSKQSFVCKITCDIPPPIEDGKWTCSEVIDGRQCLLDCDNGLIMTGIKNVTCTFQNGWTSGNNPMEFPLCLQPKAFATRMIRSLSQDIQKSSGYYLLLDHSSSGLKPILMEFIERIVTSFPASRNLKFGMTTYLTNPPTHLPFNQTDKCAVISAIRSLQNNALDTKPAAVNISTIQKDISIYNGRRISIIAVMDSKRGAAYADALMQFKAVGHHIIVVALREDAEALLPLATIGFDRRINLFLFEEAELAAVANEIKRHERKRSRCSDNTKTDSTTVGINIPTVEYHGITETNRYDTIPSESKEESSSLAPNLKTEEPEDDTWKLVPHNPLTESTAKRETEFDEEEES</sequence>
<dbReference type="OrthoDB" id="6356110at2759"/>
<comment type="caution">
    <text evidence="3">Lacks conserved residue(s) required for the propagation of feature annotation.</text>
</comment>
<keyword evidence="1" id="KW-0732">Signal</keyword>
<protein>
    <submittedName>
        <fullName evidence="7">PLA2R1 protein</fullName>
    </submittedName>
    <submittedName>
        <fullName evidence="9">Uncharacterized protein isoform X1</fullName>
    </submittedName>
</protein>
<feature type="domain" description="C-type lectin" evidence="5">
    <location>
        <begin position="215"/>
        <end position="339"/>
    </location>
</feature>
<dbReference type="PANTHER" id="PTHR45710">
    <property type="entry name" value="C-TYPE LECTIN DOMAIN-CONTAINING PROTEIN 180"/>
    <property type="match status" value="1"/>
</dbReference>
<dbReference type="InterPro" id="IPR016186">
    <property type="entry name" value="C-type_lectin-like/link_sf"/>
</dbReference>
<accession>A0A9R1TUP9</accession>
<organism evidence="7">
    <name type="scientific">Fopius arisanus</name>
    <dbReference type="NCBI Taxonomy" id="64838"/>
    <lineage>
        <taxon>Eukaryota</taxon>
        <taxon>Metazoa</taxon>
        <taxon>Ecdysozoa</taxon>
        <taxon>Arthropoda</taxon>
        <taxon>Hexapoda</taxon>
        <taxon>Insecta</taxon>
        <taxon>Pterygota</taxon>
        <taxon>Neoptera</taxon>
        <taxon>Endopterygota</taxon>
        <taxon>Hymenoptera</taxon>
        <taxon>Apocrita</taxon>
        <taxon>Ichneumonoidea</taxon>
        <taxon>Braconidae</taxon>
        <taxon>Opiinae</taxon>
        <taxon>Fopius</taxon>
    </lineage>
</organism>
<evidence type="ECO:0000259" key="6">
    <source>
        <dbReference type="PROSITE" id="PS50923"/>
    </source>
</evidence>
<dbReference type="EMBL" id="GBYB01014436">
    <property type="protein sequence ID" value="JAG84203.1"/>
    <property type="molecule type" value="Transcribed_RNA"/>
</dbReference>
<dbReference type="InterPro" id="IPR001304">
    <property type="entry name" value="C-type_lectin-like"/>
</dbReference>
<dbReference type="InterPro" id="IPR016187">
    <property type="entry name" value="CTDL_fold"/>
</dbReference>
<proteinExistence type="predicted"/>
<evidence type="ECO:0000256" key="1">
    <source>
        <dbReference type="ARBA" id="ARBA00022729"/>
    </source>
</evidence>
<dbReference type="PROSITE" id="PS50041">
    <property type="entry name" value="C_TYPE_LECTIN_2"/>
    <property type="match status" value="3"/>
</dbReference>
<dbReference type="GO" id="GO:0032991">
    <property type="term" value="C:protein-containing complex"/>
    <property type="evidence" value="ECO:0007669"/>
    <property type="project" value="UniProtKB-ARBA"/>
</dbReference>
<dbReference type="InterPro" id="IPR035976">
    <property type="entry name" value="Sushi/SCR/CCP_sf"/>
</dbReference>
<accession>A0A0C9S145</accession>
<feature type="region of interest" description="Disordered" evidence="4">
    <location>
        <begin position="770"/>
        <end position="828"/>
    </location>
</feature>
<keyword evidence="2" id="KW-1015">Disulfide bond</keyword>
<evidence type="ECO:0000256" key="2">
    <source>
        <dbReference type="ARBA" id="ARBA00023157"/>
    </source>
</evidence>
<dbReference type="PANTHER" id="PTHR45710:SF26">
    <property type="entry name" value="RH26557P"/>
    <property type="match status" value="1"/>
</dbReference>
<name>A0A0C9S145_9HYME</name>
<dbReference type="AlphaFoldDB" id="A0A0C9S145"/>
<reference evidence="7" key="1">
    <citation type="submission" date="2015-01" db="EMBL/GenBank/DDBJ databases">
        <title>Transcriptome Assembly of Fopius arisanus.</title>
        <authorList>
            <person name="Geib S."/>
        </authorList>
    </citation>
    <scope>NUCLEOTIDE SEQUENCE</scope>
</reference>
<gene>
    <name evidence="7" type="primary">PLA2R1</name>
    <name evidence="9" type="synonym">LOC105262782</name>
    <name evidence="7" type="ORF">g.42866</name>
</gene>